<dbReference type="PANTHER" id="PTHR35463">
    <property type="entry name" value="TRANSMEMBRANE PROTEIN"/>
    <property type="match status" value="1"/>
</dbReference>
<evidence type="ECO:0000256" key="1">
    <source>
        <dbReference type="SAM" id="MobiDB-lite"/>
    </source>
</evidence>
<gene>
    <name evidence="3" type="ORF">FNV43_RR18756</name>
</gene>
<evidence type="ECO:0008006" key="5">
    <source>
        <dbReference type="Google" id="ProtNLM"/>
    </source>
</evidence>
<evidence type="ECO:0000256" key="2">
    <source>
        <dbReference type="SAM" id="SignalP"/>
    </source>
</evidence>
<protein>
    <recommendedName>
        <fullName evidence="5">Transmembrane protein</fullName>
    </recommendedName>
</protein>
<dbReference type="EMBL" id="VOIH02000008">
    <property type="protein sequence ID" value="KAF3440472.1"/>
    <property type="molecule type" value="Genomic_DNA"/>
</dbReference>
<name>A0A8K0GT82_9ROSA</name>
<organism evidence="3 4">
    <name type="scientific">Rhamnella rubrinervis</name>
    <dbReference type="NCBI Taxonomy" id="2594499"/>
    <lineage>
        <taxon>Eukaryota</taxon>
        <taxon>Viridiplantae</taxon>
        <taxon>Streptophyta</taxon>
        <taxon>Embryophyta</taxon>
        <taxon>Tracheophyta</taxon>
        <taxon>Spermatophyta</taxon>
        <taxon>Magnoliopsida</taxon>
        <taxon>eudicotyledons</taxon>
        <taxon>Gunneridae</taxon>
        <taxon>Pentapetalae</taxon>
        <taxon>rosids</taxon>
        <taxon>fabids</taxon>
        <taxon>Rosales</taxon>
        <taxon>Rhamnaceae</taxon>
        <taxon>rhamnoid group</taxon>
        <taxon>Rhamneae</taxon>
        <taxon>Rhamnella</taxon>
    </lineage>
</organism>
<sequence length="147" mass="16120">MEKFSRATAILLFWFIVVSIQFPSTIGEVDHLQQGKPSLAKAVIDTLTSFKESHQGSWDKVKTIIHGFQLKFFPPNLDFRGSEEGKPEGGGAGEKVKEAVEKSFTSSRETVEEAAKSAADAVGETVHKTAQKVKETVHSDKESQAEL</sequence>
<proteinExistence type="predicted"/>
<feature type="region of interest" description="Disordered" evidence="1">
    <location>
        <begin position="79"/>
        <end position="147"/>
    </location>
</feature>
<keyword evidence="4" id="KW-1185">Reference proteome</keyword>
<dbReference type="AlphaFoldDB" id="A0A8K0GT82"/>
<dbReference type="PANTHER" id="PTHR35463:SF10">
    <property type="entry name" value="TRANSMEMBRANE PROTEIN"/>
    <property type="match status" value="1"/>
</dbReference>
<keyword evidence="2" id="KW-0732">Signal</keyword>
<comment type="caution">
    <text evidence="3">The sequence shown here is derived from an EMBL/GenBank/DDBJ whole genome shotgun (WGS) entry which is preliminary data.</text>
</comment>
<evidence type="ECO:0000313" key="4">
    <source>
        <dbReference type="Proteomes" id="UP000796880"/>
    </source>
</evidence>
<evidence type="ECO:0000313" key="3">
    <source>
        <dbReference type="EMBL" id="KAF3440472.1"/>
    </source>
</evidence>
<feature type="signal peptide" evidence="2">
    <location>
        <begin position="1"/>
        <end position="27"/>
    </location>
</feature>
<feature type="chain" id="PRO_5035438664" description="Transmembrane protein" evidence="2">
    <location>
        <begin position="28"/>
        <end position="147"/>
    </location>
</feature>
<reference evidence="3" key="1">
    <citation type="submission" date="2020-03" db="EMBL/GenBank/DDBJ databases">
        <title>A high-quality chromosome-level genome assembly of a woody plant with both climbing and erect habits, Rhamnella rubrinervis.</title>
        <authorList>
            <person name="Lu Z."/>
            <person name="Yang Y."/>
            <person name="Zhu X."/>
            <person name="Sun Y."/>
        </authorList>
    </citation>
    <scope>NUCLEOTIDE SEQUENCE</scope>
    <source>
        <strain evidence="3">BYM</strain>
        <tissue evidence="3">Leaf</tissue>
    </source>
</reference>
<feature type="compositionally biased region" description="Basic and acidic residues" evidence="1">
    <location>
        <begin position="132"/>
        <end position="147"/>
    </location>
</feature>
<dbReference type="OrthoDB" id="690661at2759"/>
<dbReference type="Proteomes" id="UP000796880">
    <property type="component" value="Unassembled WGS sequence"/>
</dbReference>
<accession>A0A8K0GT82</accession>